<reference evidence="1" key="1">
    <citation type="journal article" date="2020" name="Stud. Mycol.">
        <title>101 Dothideomycetes genomes: a test case for predicting lifestyles and emergence of pathogens.</title>
        <authorList>
            <person name="Haridas S."/>
            <person name="Albert R."/>
            <person name="Binder M."/>
            <person name="Bloem J."/>
            <person name="Labutti K."/>
            <person name="Salamov A."/>
            <person name="Andreopoulos B."/>
            <person name="Baker S."/>
            <person name="Barry K."/>
            <person name="Bills G."/>
            <person name="Bluhm B."/>
            <person name="Cannon C."/>
            <person name="Castanera R."/>
            <person name="Culley D."/>
            <person name="Daum C."/>
            <person name="Ezra D."/>
            <person name="Gonzalez J."/>
            <person name="Henrissat B."/>
            <person name="Kuo A."/>
            <person name="Liang C."/>
            <person name="Lipzen A."/>
            <person name="Lutzoni F."/>
            <person name="Magnuson J."/>
            <person name="Mondo S."/>
            <person name="Nolan M."/>
            <person name="Ohm R."/>
            <person name="Pangilinan J."/>
            <person name="Park H.-J."/>
            <person name="Ramirez L."/>
            <person name="Alfaro M."/>
            <person name="Sun H."/>
            <person name="Tritt A."/>
            <person name="Yoshinaga Y."/>
            <person name="Zwiers L.-H."/>
            <person name="Turgeon B."/>
            <person name="Goodwin S."/>
            <person name="Spatafora J."/>
            <person name="Crous P."/>
            <person name="Grigoriev I."/>
        </authorList>
    </citation>
    <scope>NUCLEOTIDE SEQUENCE</scope>
    <source>
        <strain evidence="1">CBS 119925</strain>
    </source>
</reference>
<organism evidence="1 2">
    <name type="scientific">Sporormia fimetaria CBS 119925</name>
    <dbReference type="NCBI Taxonomy" id="1340428"/>
    <lineage>
        <taxon>Eukaryota</taxon>
        <taxon>Fungi</taxon>
        <taxon>Dikarya</taxon>
        <taxon>Ascomycota</taxon>
        <taxon>Pezizomycotina</taxon>
        <taxon>Dothideomycetes</taxon>
        <taxon>Pleosporomycetidae</taxon>
        <taxon>Pleosporales</taxon>
        <taxon>Sporormiaceae</taxon>
        <taxon>Sporormia</taxon>
    </lineage>
</organism>
<sequence length="174" mass="19956">MGKEVSLKKVPLRAHGPVIVPALLWRSTQLREQGTLSWQVSWARLEWPGLHHTLQAESMKHPWYPGRPAGWVWTREKRAWTLSACRVTIGRAACKHIAGCFRCDDNRESFKNIGRQELLSSDRPHRRARPAVRRPVITCGCDVQRRDSDGLWGGRVVRTSKVTDARSCTMLSWH</sequence>
<dbReference type="EMBL" id="MU006581">
    <property type="protein sequence ID" value="KAF2745662.1"/>
    <property type="molecule type" value="Genomic_DNA"/>
</dbReference>
<gene>
    <name evidence="1" type="ORF">M011DRAFT_131318</name>
</gene>
<accession>A0A6A6V4V1</accession>
<proteinExistence type="predicted"/>
<evidence type="ECO:0000313" key="2">
    <source>
        <dbReference type="Proteomes" id="UP000799440"/>
    </source>
</evidence>
<dbReference type="Proteomes" id="UP000799440">
    <property type="component" value="Unassembled WGS sequence"/>
</dbReference>
<name>A0A6A6V4V1_9PLEO</name>
<evidence type="ECO:0000313" key="1">
    <source>
        <dbReference type="EMBL" id="KAF2745662.1"/>
    </source>
</evidence>
<dbReference type="AlphaFoldDB" id="A0A6A6V4V1"/>
<protein>
    <submittedName>
        <fullName evidence="1">Uncharacterized protein</fullName>
    </submittedName>
</protein>
<keyword evidence="2" id="KW-1185">Reference proteome</keyword>